<proteinExistence type="predicted"/>
<dbReference type="PROSITE" id="PS50043">
    <property type="entry name" value="HTH_LUXR_2"/>
    <property type="match status" value="1"/>
</dbReference>
<reference evidence="2 3" key="1">
    <citation type="submission" date="2019-07" db="EMBL/GenBank/DDBJ databases">
        <title>Whole genome shotgun sequence of Cellulomonas xylanilytica NBRC 101102.</title>
        <authorList>
            <person name="Hosoyama A."/>
            <person name="Uohara A."/>
            <person name="Ohji S."/>
            <person name="Ichikawa N."/>
        </authorList>
    </citation>
    <scope>NUCLEOTIDE SEQUENCE [LARGE SCALE GENOMIC DNA]</scope>
    <source>
        <strain evidence="2 3">NBRC 101102</strain>
    </source>
</reference>
<protein>
    <recommendedName>
        <fullName evidence="1">HTH luxR-type domain-containing protein</fullName>
    </recommendedName>
</protein>
<name>A0A510V9B2_9CELL</name>
<evidence type="ECO:0000313" key="2">
    <source>
        <dbReference type="EMBL" id="GEK21850.1"/>
    </source>
</evidence>
<dbReference type="SMART" id="SM00421">
    <property type="entry name" value="HTH_LUXR"/>
    <property type="match status" value="1"/>
</dbReference>
<dbReference type="GO" id="GO:0006355">
    <property type="term" value="P:regulation of DNA-templated transcription"/>
    <property type="evidence" value="ECO:0007669"/>
    <property type="project" value="InterPro"/>
</dbReference>
<dbReference type="SUPFAM" id="SSF46894">
    <property type="entry name" value="C-terminal effector domain of the bipartite response regulators"/>
    <property type="match status" value="1"/>
</dbReference>
<feature type="domain" description="HTH luxR-type" evidence="1">
    <location>
        <begin position="188"/>
        <end position="253"/>
    </location>
</feature>
<dbReference type="Proteomes" id="UP000321118">
    <property type="component" value="Unassembled WGS sequence"/>
</dbReference>
<evidence type="ECO:0000259" key="1">
    <source>
        <dbReference type="PROSITE" id="PS50043"/>
    </source>
</evidence>
<dbReference type="EMBL" id="BJUB01000007">
    <property type="protein sequence ID" value="GEK21850.1"/>
    <property type="molecule type" value="Genomic_DNA"/>
</dbReference>
<dbReference type="InterPro" id="IPR016032">
    <property type="entry name" value="Sig_transdc_resp-reg_C-effctor"/>
</dbReference>
<accession>A0A510V9B2</accession>
<dbReference type="InterPro" id="IPR000792">
    <property type="entry name" value="Tscrpt_reg_LuxR_C"/>
</dbReference>
<comment type="caution">
    <text evidence="2">The sequence shown here is derived from an EMBL/GenBank/DDBJ whole genome shotgun (WGS) entry which is preliminary data.</text>
</comment>
<dbReference type="InterPro" id="IPR036388">
    <property type="entry name" value="WH-like_DNA-bd_sf"/>
</dbReference>
<evidence type="ECO:0000313" key="3">
    <source>
        <dbReference type="Proteomes" id="UP000321118"/>
    </source>
</evidence>
<organism evidence="2 3">
    <name type="scientific">Cellulomonas xylanilytica</name>
    <dbReference type="NCBI Taxonomy" id="233583"/>
    <lineage>
        <taxon>Bacteria</taxon>
        <taxon>Bacillati</taxon>
        <taxon>Actinomycetota</taxon>
        <taxon>Actinomycetes</taxon>
        <taxon>Micrococcales</taxon>
        <taxon>Cellulomonadaceae</taxon>
        <taxon>Cellulomonas</taxon>
    </lineage>
</organism>
<dbReference type="Gene3D" id="1.10.10.10">
    <property type="entry name" value="Winged helix-like DNA-binding domain superfamily/Winged helix DNA-binding domain"/>
    <property type="match status" value="1"/>
</dbReference>
<keyword evidence="3" id="KW-1185">Reference proteome</keyword>
<dbReference type="GO" id="GO:0003677">
    <property type="term" value="F:DNA binding"/>
    <property type="evidence" value="ECO:0007669"/>
    <property type="project" value="InterPro"/>
</dbReference>
<dbReference type="Pfam" id="PF00196">
    <property type="entry name" value="GerE"/>
    <property type="match status" value="1"/>
</dbReference>
<sequence>MGAIVKLADALRIGVDSARQVAAGLDYAQELADRVNLAFGADAGAGFCEWSTVGTYRTRALVLASSRPPPWTDTQMATAEAMTARHPSMTGLLRGSVVQRVSDVTDLPRFWESDVYAAMHAPLEARYPAAVVLHRTHSTLTFLAVQRQVRDLDDDELTCLDALGAPLRAAFDFRTALDAAVERLGEAPEMPNGPFTRREAEVIVMVARGWTTTRISRRLGIGESAVKHRLVSARDRVGAATRAELVARWAQGGRPVS</sequence>
<dbReference type="CDD" id="cd06170">
    <property type="entry name" value="LuxR_C_like"/>
    <property type="match status" value="1"/>
</dbReference>
<dbReference type="AlphaFoldDB" id="A0A510V9B2"/>
<gene>
    <name evidence="2" type="ORF">CXY01_23700</name>
</gene>